<evidence type="ECO:0000313" key="2">
    <source>
        <dbReference type="EMBL" id="SDZ16717.1"/>
    </source>
</evidence>
<dbReference type="RefSeq" id="WP_083393628.1">
    <property type="nucleotide sequence ID" value="NZ_CP141274.1"/>
</dbReference>
<proteinExistence type="predicted"/>
<evidence type="ECO:0000256" key="1">
    <source>
        <dbReference type="SAM" id="MobiDB-lite"/>
    </source>
</evidence>
<dbReference type="Proteomes" id="UP000183417">
    <property type="component" value="Unassembled WGS sequence"/>
</dbReference>
<gene>
    <name evidence="2" type="ORF">SAMN05421547_113136</name>
</gene>
<sequence>MTRTPSHPADAQKPARPTHPTRQRILDTIEELVQQNQVVTRETLMELTGLSYHVIDDHVSRMVSDDGTLRRVRAGVYVPCEPPPEPRAVSVTDLPDGTSVIEIGELVARVYPRERRALATRLAGDAMQLSNIQAGENVNMLLNEVMRDLKKIKRDRQGE</sequence>
<evidence type="ECO:0000313" key="3">
    <source>
        <dbReference type="Proteomes" id="UP000183417"/>
    </source>
</evidence>
<dbReference type="EMBL" id="FNPE01000013">
    <property type="protein sequence ID" value="SDZ16717.1"/>
    <property type="molecule type" value="Genomic_DNA"/>
</dbReference>
<feature type="region of interest" description="Disordered" evidence="1">
    <location>
        <begin position="1"/>
        <end position="21"/>
    </location>
</feature>
<name>A0A1H3QTF6_9BURK</name>
<reference evidence="2 3" key="1">
    <citation type="submission" date="2016-10" db="EMBL/GenBank/DDBJ databases">
        <authorList>
            <person name="de Groot N.N."/>
        </authorList>
    </citation>
    <scope>NUCLEOTIDE SEQUENCE [LARGE SCALE GENOMIC DNA]</scope>
    <source>
        <strain evidence="2 3">LMG 24775</strain>
    </source>
</reference>
<protein>
    <submittedName>
        <fullName evidence="2">Uncharacterized protein</fullName>
    </submittedName>
</protein>
<dbReference type="GeneID" id="94692802"/>
<organism evidence="2 3">
    <name type="scientific">Delftia lacustris</name>
    <dbReference type="NCBI Taxonomy" id="558537"/>
    <lineage>
        <taxon>Bacteria</taxon>
        <taxon>Pseudomonadati</taxon>
        <taxon>Pseudomonadota</taxon>
        <taxon>Betaproteobacteria</taxon>
        <taxon>Burkholderiales</taxon>
        <taxon>Comamonadaceae</taxon>
        <taxon>Delftia</taxon>
    </lineage>
</organism>
<accession>A0A1H3QTF6</accession>
<dbReference type="AlphaFoldDB" id="A0A1H3QTF6"/>